<evidence type="ECO:0000313" key="2">
    <source>
        <dbReference type="Proteomes" id="UP001529510"/>
    </source>
</evidence>
<comment type="caution">
    <text evidence="1">The sequence shown here is derived from an EMBL/GenBank/DDBJ whole genome shotgun (WGS) entry which is preliminary data.</text>
</comment>
<dbReference type="Proteomes" id="UP001529510">
    <property type="component" value="Unassembled WGS sequence"/>
</dbReference>
<evidence type="ECO:0000313" key="1">
    <source>
        <dbReference type="EMBL" id="KAL0198690.1"/>
    </source>
</evidence>
<accession>A0ABD0RJI3</accession>
<name>A0ABD0RJI3_CIRMR</name>
<sequence length="81" mass="9079">YLFYFERSELSVLTALFSLLPSLQPPTLAYISGEARRISLTPVSHCTRKQSRGSAQPFCFHTGSVCSEHLNCVFCTDFAIM</sequence>
<feature type="non-terminal residue" evidence="1">
    <location>
        <position position="1"/>
    </location>
</feature>
<proteinExistence type="predicted"/>
<gene>
    <name evidence="1" type="ORF">M9458_007230</name>
</gene>
<protein>
    <submittedName>
        <fullName evidence="1">Uncharacterized protein</fullName>
    </submittedName>
</protein>
<feature type="non-terminal residue" evidence="1">
    <location>
        <position position="81"/>
    </location>
</feature>
<dbReference type="AlphaFoldDB" id="A0ABD0RJI3"/>
<keyword evidence="2" id="KW-1185">Reference proteome</keyword>
<reference evidence="1 2" key="1">
    <citation type="submission" date="2024-05" db="EMBL/GenBank/DDBJ databases">
        <title>Genome sequencing and assembly of Indian major carp, Cirrhinus mrigala (Hamilton, 1822).</title>
        <authorList>
            <person name="Mohindra V."/>
            <person name="Chowdhury L.M."/>
            <person name="Lal K."/>
            <person name="Jena J.K."/>
        </authorList>
    </citation>
    <scope>NUCLEOTIDE SEQUENCE [LARGE SCALE GENOMIC DNA]</scope>
    <source>
        <strain evidence="1">CM1030</strain>
        <tissue evidence="1">Blood</tissue>
    </source>
</reference>
<dbReference type="EMBL" id="JAMKFB020000003">
    <property type="protein sequence ID" value="KAL0198690.1"/>
    <property type="molecule type" value="Genomic_DNA"/>
</dbReference>
<organism evidence="1 2">
    <name type="scientific">Cirrhinus mrigala</name>
    <name type="common">Mrigala</name>
    <dbReference type="NCBI Taxonomy" id="683832"/>
    <lineage>
        <taxon>Eukaryota</taxon>
        <taxon>Metazoa</taxon>
        <taxon>Chordata</taxon>
        <taxon>Craniata</taxon>
        <taxon>Vertebrata</taxon>
        <taxon>Euteleostomi</taxon>
        <taxon>Actinopterygii</taxon>
        <taxon>Neopterygii</taxon>
        <taxon>Teleostei</taxon>
        <taxon>Ostariophysi</taxon>
        <taxon>Cypriniformes</taxon>
        <taxon>Cyprinidae</taxon>
        <taxon>Labeoninae</taxon>
        <taxon>Labeonini</taxon>
        <taxon>Cirrhinus</taxon>
    </lineage>
</organism>